<reference evidence="2" key="1">
    <citation type="submission" date="2022-12" db="EMBL/GenBank/DDBJ databases">
        <authorList>
            <person name="Petersen C."/>
        </authorList>
    </citation>
    <scope>NUCLEOTIDE SEQUENCE</scope>
    <source>
        <strain evidence="2">IBT 29677</strain>
    </source>
</reference>
<proteinExistence type="predicted"/>
<feature type="compositionally biased region" description="Basic and acidic residues" evidence="1">
    <location>
        <begin position="289"/>
        <end position="303"/>
    </location>
</feature>
<gene>
    <name evidence="2" type="ORF">N7509_004110</name>
</gene>
<evidence type="ECO:0000313" key="3">
    <source>
        <dbReference type="Proteomes" id="UP001147747"/>
    </source>
</evidence>
<dbReference type="AlphaFoldDB" id="A0A9W9W675"/>
<feature type="compositionally biased region" description="Basic and acidic residues" evidence="1">
    <location>
        <begin position="393"/>
        <end position="411"/>
    </location>
</feature>
<feature type="compositionally biased region" description="Basic and acidic residues" evidence="1">
    <location>
        <begin position="444"/>
        <end position="456"/>
    </location>
</feature>
<dbReference type="EMBL" id="JAPZBU010000005">
    <property type="protein sequence ID" value="KAJ5404239.1"/>
    <property type="molecule type" value="Genomic_DNA"/>
</dbReference>
<feature type="compositionally biased region" description="Basic and acidic residues" evidence="1">
    <location>
        <begin position="475"/>
        <end position="513"/>
    </location>
</feature>
<keyword evidence="3" id="KW-1185">Reference proteome</keyword>
<protein>
    <submittedName>
        <fullName evidence="2">Uncharacterized protein</fullName>
    </submittedName>
</protein>
<name>A0A9W9W675_9EURO</name>
<evidence type="ECO:0000256" key="1">
    <source>
        <dbReference type="SAM" id="MobiDB-lite"/>
    </source>
</evidence>
<reference evidence="2" key="2">
    <citation type="journal article" date="2023" name="IMA Fungus">
        <title>Comparative genomic study of the Penicillium genus elucidates a diverse pangenome and 15 lateral gene transfer events.</title>
        <authorList>
            <person name="Petersen C."/>
            <person name="Sorensen T."/>
            <person name="Nielsen M.R."/>
            <person name="Sondergaard T.E."/>
            <person name="Sorensen J.L."/>
            <person name="Fitzpatrick D.A."/>
            <person name="Frisvad J.C."/>
            <person name="Nielsen K.L."/>
        </authorList>
    </citation>
    <scope>NUCLEOTIDE SEQUENCE</scope>
    <source>
        <strain evidence="2">IBT 29677</strain>
    </source>
</reference>
<evidence type="ECO:0000313" key="2">
    <source>
        <dbReference type="EMBL" id="KAJ5404239.1"/>
    </source>
</evidence>
<feature type="region of interest" description="Disordered" evidence="1">
    <location>
        <begin position="441"/>
        <end position="569"/>
    </location>
</feature>
<comment type="caution">
    <text evidence="2">The sequence shown here is derived from an EMBL/GenBank/DDBJ whole genome shotgun (WGS) entry which is preliminary data.</text>
</comment>
<feature type="compositionally biased region" description="Polar residues" evidence="1">
    <location>
        <begin position="551"/>
        <end position="563"/>
    </location>
</feature>
<feature type="compositionally biased region" description="Polar residues" evidence="1">
    <location>
        <begin position="515"/>
        <end position="541"/>
    </location>
</feature>
<accession>A0A9W9W675</accession>
<feature type="region of interest" description="Disordered" evidence="1">
    <location>
        <begin position="334"/>
        <end position="416"/>
    </location>
</feature>
<feature type="region of interest" description="Disordered" evidence="1">
    <location>
        <begin position="187"/>
        <end position="303"/>
    </location>
</feature>
<dbReference type="GeneID" id="81367727"/>
<feature type="compositionally biased region" description="Polar residues" evidence="1">
    <location>
        <begin position="218"/>
        <end position="244"/>
    </location>
</feature>
<dbReference type="OrthoDB" id="1162399at2759"/>
<dbReference type="RefSeq" id="XP_056491481.1">
    <property type="nucleotide sequence ID" value="XM_056628747.1"/>
</dbReference>
<feature type="compositionally biased region" description="Polar residues" evidence="1">
    <location>
        <begin position="459"/>
        <end position="472"/>
    </location>
</feature>
<feature type="compositionally biased region" description="Basic and acidic residues" evidence="1">
    <location>
        <begin position="191"/>
        <end position="202"/>
    </location>
</feature>
<sequence length="569" mass="63306">MTYLKDAYSKFRANPRNAPVAANVSLIYVPSTTRIDGADAVASHSSRQSAHLKKKSEKIISEIESSDSLCLDIETTIEFLEGGGAYLPSFDDNFLADRVVTFPTLHIVHFNAEHQIQQVRIYWDQGSLLKELEVIGARGRNWPIRQAQEQTRLLKAAAIAKDAAPSLEPSQGDLDPYAAASLTDLLSPTKDAPEEQERETRRPSSPSKRHTRDPYGQGSLTEILSPTKPETNTVMRPYGGSNQPARRDLGDIFVADDGESPTTPSKAEKVISPKGGARHQGGNRLFGGAEEHDEHRSFYKSDPRKYEHFEIGANEGRPEDRSFYKSDPRKYDHFQLGADETPETKKDSKPAKARNQSQWDFGDFSTPAKSTEPAAKARGFGYTDEEVDPNSPPRREAVVKARPDQSAHFEITDDVNEEDGRIISSFGGRGQSLYENRLYDEDEAASKKHEGEHEEALGVTSNKANLNKTFGSQWEMHDDSPGHKPTRSDNENPKPLAADRSKAVKALEAHWDYSDSPQPSRTATSLYNPKTHNQPSWNMQDEASPVKPATSLRNPRTHNQPSWSMGGEE</sequence>
<dbReference type="Proteomes" id="UP001147747">
    <property type="component" value="Unassembled WGS sequence"/>
</dbReference>
<organism evidence="2 3">
    <name type="scientific">Penicillium cosmopolitanum</name>
    <dbReference type="NCBI Taxonomy" id="1131564"/>
    <lineage>
        <taxon>Eukaryota</taxon>
        <taxon>Fungi</taxon>
        <taxon>Dikarya</taxon>
        <taxon>Ascomycota</taxon>
        <taxon>Pezizomycotina</taxon>
        <taxon>Eurotiomycetes</taxon>
        <taxon>Eurotiomycetidae</taxon>
        <taxon>Eurotiales</taxon>
        <taxon>Aspergillaceae</taxon>
        <taxon>Penicillium</taxon>
    </lineage>
</organism>